<comment type="caution">
    <text evidence="11">The sequence shown here is derived from an EMBL/GenBank/DDBJ whole genome shotgun (WGS) entry which is preliminary data.</text>
</comment>
<dbReference type="Pfam" id="PF12774">
    <property type="entry name" value="AAA_6"/>
    <property type="match status" value="1"/>
</dbReference>
<feature type="coiled-coil region" evidence="3">
    <location>
        <begin position="3762"/>
        <end position="3789"/>
    </location>
</feature>
<dbReference type="GO" id="GO:0051959">
    <property type="term" value="F:dynein light intermediate chain binding"/>
    <property type="evidence" value="ECO:0007669"/>
    <property type="project" value="InterPro"/>
</dbReference>
<evidence type="ECO:0000259" key="5">
    <source>
        <dbReference type="Pfam" id="PF08393"/>
    </source>
</evidence>
<dbReference type="InterPro" id="IPR043157">
    <property type="entry name" value="Dynein_AAA1S"/>
</dbReference>
<evidence type="ECO:0000256" key="1">
    <source>
        <dbReference type="ARBA" id="ARBA00008887"/>
    </source>
</evidence>
<dbReference type="InterPro" id="IPR027417">
    <property type="entry name" value="P-loop_NTPase"/>
</dbReference>
<feature type="domain" description="Dynein heavy chain C-terminal" evidence="10">
    <location>
        <begin position="4420"/>
        <end position="4713"/>
    </location>
</feature>
<dbReference type="InterPro" id="IPR042228">
    <property type="entry name" value="Dynein_linker_3"/>
</dbReference>
<feature type="coiled-coil region" evidence="3">
    <location>
        <begin position="3401"/>
        <end position="3460"/>
    </location>
</feature>
<dbReference type="Pfam" id="PF17857">
    <property type="entry name" value="AAA_lid_1"/>
    <property type="match status" value="1"/>
</dbReference>
<dbReference type="Pfam" id="PF18199">
    <property type="entry name" value="Dynein_C"/>
    <property type="match status" value="1"/>
</dbReference>
<dbReference type="Gene3D" id="1.10.8.710">
    <property type="match status" value="1"/>
</dbReference>
<evidence type="ECO:0000259" key="10">
    <source>
        <dbReference type="Pfam" id="PF18199"/>
    </source>
</evidence>
<reference evidence="11 12" key="1">
    <citation type="submission" date="2016-08" db="EMBL/GenBank/DDBJ databases">
        <title>Genomes of anaerobic fungi encode conserved fungal cellulosomes for biomass hydrolysis.</title>
        <authorList>
            <consortium name="DOE Joint Genome Institute"/>
            <person name="Haitjema C.H."/>
            <person name="Gilmore S.P."/>
            <person name="Henske J.K."/>
            <person name="Solomon K.V."/>
            <person name="De Groot R."/>
            <person name="Kuo A."/>
            <person name="Mondo S.J."/>
            <person name="Salamov A.A."/>
            <person name="Labutti K."/>
            <person name="Zhao Z."/>
            <person name="Chiniquy J."/>
            <person name="Barry K."/>
            <person name="Brewer H.M."/>
            <person name="Purvine S.O."/>
            <person name="Wright A.T."/>
            <person name="Boxma B."/>
            <person name="Van Alen T."/>
            <person name="Hackstein J.H."/>
            <person name="Baker S.E."/>
            <person name="Grigoriev I.V."/>
            <person name="O'Malley M.A."/>
        </authorList>
    </citation>
    <scope>NUCLEOTIDE SEQUENCE [LARGE SCALE GENOMIC DNA]</scope>
    <source>
        <strain evidence="12">finn</strain>
    </source>
</reference>
<evidence type="ECO:0000259" key="6">
    <source>
        <dbReference type="Pfam" id="PF12774"/>
    </source>
</evidence>
<dbReference type="Gene3D" id="3.10.490.20">
    <property type="match status" value="1"/>
</dbReference>
<dbReference type="InterPro" id="IPR041466">
    <property type="entry name" value="Dynein_AAA5_ext"/>
</dbReference>
<feature type="domain" description="Dynein heavy chain AAA 5 extension" evidence="8">
    <location>
        <begin position="2395"/>
        <end position="2531"/>
    </location>
</feature>
<proteinExistence type="inferred from homology"/>
<evidence type="ECO:0000259" key="9">
    <source>
        <dbReference type="Pfam" id="PF17857"/>
    </source>
</evidence>
<dbReference type="EMBL" id="MCFH01000041">
    <property type="protein sequence ID" value="ORX45145.1"/>
    <property type="molecule type" value="Genomic_DNA"/>
</dbReference>
<dbReference type="InterPro" id="IPR041589">
    <property type="entry name" value="DNAH3_AAA_lid_1"/>
</dbReference>
<dbReference type="PANTHER" id="PTHR45703:SF36">
    <property type="entry name" value="DYNEIN HEAVY CHAIN, CYTOPLASMIC"/>
    <property type="match status" value="1"/>
</dbReference>
<evidence type="ECO:0000259" key="8">
    <source>
        <dbReference type="Pfam" id="PF17852"/>
    </source>
</evidence>
<accession>A0A1Y1V1D4</accession>
<dbReference type="SUPFAM" id="SSF52540">
    <property type="entry name" value="P-loop containing nucleoside triphosphate hydrolases"/>
    <property type="match status" value="1"/>
</dbReference>
<dbReference type="Gene3D" id="1.20.920.20">
    <property type="match status" value="1"/>
</dbReference>
<keyword evidence="12" id="KW-1185">Reference proteome</keyword>
<dbReference type="InterPro" id="IPR035699">
    <property type="entry name" value="AAA_6"/>
</dbReference>
<dbReference type="Gene3D" id="3.40.50.300">
    <property type="entry name" value="P-loop containing nucleotide triphosphate hydrolases"/>
    <property type="match status" value="4"/>
</dbReference>
<dbReference type="Gene3D" id="1.20.1270.280">
    <property type="match status" value="1"/>
</dbReference>
<evidence type="ECO:0000259" key="7">
    <source>
        <dbReference type="Pfam" id="PF12777"/>
    </source>
</evidence>
<sequence length="4732" mass="559262">MNSIEKVGYNTTTTATTITTTTNNNSNDLQQLNCNQYDLNTITNKNIEEGINIGNKDYFLKDGNNLNLISVIPINKKENVTEENSIKCNIEKIAESEAIDENVVIEDTLYKYDLKIDKNIPIKTAQNYFYKTYFNEKDDEKQTKAPFKIIKKKNIPMHIHINHSILNNIYRDSSLKKDIYADNGLADADEEDHISTNHLPLELFDDPDFEIFTPKEWLQLRKIYLKNFDINKEPEIQKSIKKLKDFNSVFHLKLQNLNYSKSEEYNNIINRILNNEKIKVDEEYLGYDEEVVKFLIDLKKKEKEYFDNKRKEYFKTKEFEIELDKDDTTQEIKELRIVAKYLIDAKENCTICANSKDCIGVKAFSRYFYHHKYKPEVLWDWERCWVIDYDEDTKLYTIHWAKTHINKKVKRLNLFFEIENKEYFYKRVDTANLNRETFEKDKEYYNMIDTQTDSSQFGSLPQFLINGIIKRVNIPICESQINYMKYLISIINEDYIFSMKKNDYEFYNGKYELENNQISKKNLVFAKQIMDAVNTPFDENNKEFFFSIAEKTKELSQIFFGANVKIQSIIIDIFGKLHNKIINLMHFNKETKFPISFLSYEKKVKALLKTEQMQLSTSWPNAIASYIETDLSDIFNFNMIDEKEYLNSRCRSFLSLISLIMEEELKKFIIHGIHRLTELFGGFLFSDFSNSYSLDTINEQTIRKTFIINIHVSNHDIDERKLNNVDKNNKIVLVPSYEYIEEFLHDLIYSPITITKNVVPNIETIILLGIYNNNNRKKNRWVKIDKFNENEYFKKNVAMLNYILRKIKGPMEELVKHYEKYEFLIQEECESLINKDNIDNIDEICKIVEKFYNVSKSINSAEYDTYEILPFIINGESLRILLYNRTKAILNNFNKILCEKLKSCCITLSKNYEKRHSHLLLNPGQDVDQWVILRDTIKECTNDYQWYNKDLTYIKKLWDILYCYNVNINTDISDLYWITIAWPKKILEELDVSTKILMSSKEDIINSINNNREYIQSSITAYLNEIQEYNKLDKYYEYDMLQKMIIFRERINNIKSKIKNVIDQEKKLELEVTDFSNFNTLYYYFDGHETLWSFCDEYNKTMDKWNESFFCVINADEVICTVNKWNKTICKVCSIFEGCNNPMIVIKKYQEQLKDYYQFLPIIISLRNPSLQQKHWDKISQTIGLSQTDINTLHLKDIFMMNFELVQDILIEISQNATNELKLQKKLEAFKQKLMSKSFVVNKKFKPYIVIENFHYISQVFEDYLIKGEKLGQLLTTDSEQLIENLAQWNKKVLQCLNFLNQWEHLQTYYLKIYSFFQKYKRNIFYEQNVLNEYDHISKLMSLISDILDKNIKCMMILGRTDIYEMIVSSIPRIEKIITLLGSYINDIRDKFPRFYFIPDKTLVKIITNSSSIDSINHYINKYYNSILKLDVEVKESENEIIVKNDDVKSDVINYSGVYNNSLLEEKKFGNLNNSKENDDLANEKISNVVNNKASNNEVLTGDENIGSSNDILNMTSFNFDSFNQNDKITISHDELNIDYKKQNMLNSSSDYSDKSNTLISNSKLNILPLNNNNNFKSTRSLIVSNEKVNSSTLESINNDMYNQHESIDSIEQSISEEIPINSYVTGIYSVNNEFVKLKNDIKIEGHLYEWLKSLDTEIIHSLREYLFEVVKNKDYEEDIDKWIFYAPSQIIILAIQIIYTKLIDNSLESSSCNYMKQITHVSSKCNTDTLKLVNLLIKNECNIYQQYMIEIILGYLNYYRETINNLKGADNNGTLLKYEWLEKIRYYIEGTNVYVKVFNYKVSYEFNYVGTYQRLILSNQQIDFRSTLITSLNFSNFNTYISSTESGKTESLISFTKSLGRELIILNCTKYTNPVNIARIFKGYLLTGFWILFKGLQKCSNDFLSVFLQYIKSLKQGIDANINSNKSTIVYFNKEYELKPYNCIFTSLSLQEKMEWSPIHSSLKRLFRTNSIQIPDITKIYEIILQGYGFKDYILLSRKIVLFMNLYASYFCDNRKYTCNLKTIKKALYSKLKKLNKNRVHDENSIIARILNDIYLPQIQIKELVLYRSLLKEIFGFNEKNNSAELTERIEESCNALNYSPIKILTQKIEQLYNSIDSGKVIVLLGPTLSGKTTSLKILEDIMKRKFEINNEKIRAHNIEIIKKYKPELDKKDSNVIDSKIISNINNNNNNNVNENIDSIYYIDNNSDISDNSEDELIYGSNNNKVEEPFLKETKLKIHYIYPNACKPEEIYGCYNADTRTYSNGIIESIIESVNENENDVSYAMNNLNPIEKTWICLDNNGYPYWLDSLFSQVEDKKLAYSVEMNDINISSSITFICETNDISTFTPSFFSKSFIISYSVSQKISDSIVVRRVNQLDEIFKKQIDLFKILYHLFMKPSISFITNNCNAVFDIHPCIYIDKIFGLLESLIDEMTVKSFYRLTTEEQKCWIIITTLFCVIWVIGSLDENNMRKKFDEFVKSELLKQETIMKLQKFNSLSSFCLKNMIIFPYEGTVYDYYFDNKLLRWKKWEAKELDTFLFPSIYIGCDNIIRTKETLRVLYINRLLLKNNKIPLIIGKHGVGKSITAWTSINYKRKEIAENSEAFSIHLNSNYTIDMFKNFIIQNLYKKRPDAYGLSKNKKNLVLIDDLNNIECNYIKHSSIIELLRQWFEIGGWYIKNKFCNIEDVILIFTASTCNSFKSINHRLLKKFHCISIDDDIDSSFKSIISSILDNNFRNVKSFKSAFNLSLTEAMKNVFNESRLKFPQTVTNPHYIIRLKDAVDIIHGVIEYSKEDIEQINILKIWNYHCNRVIKSKLNTLEDQEEFYKIMKTATESTFDIKYEDICNENEPYYYFQYSIYKENEKEQKTVILQVDNINKFFKIFMNKLLMDKLNPFSFRNSKDLFKWLYPNALKSAIILSRYLEISGSHILLIGNNEFDHSKIIRLAASLNNNNYIKYEGPELNEETFDNWREFIRDVIIKILIGGKPIFLFIPEYYIKYQYQVNDIDSLMTVGFIYDLYGNNNIPLFVVTNLVSQLNKEGYDESIIIDNLPATLILLIKRNLHIVISTNINNPLRELDYFRSHSSFLSKCSPFLIGSFDKSTQLYISSSILGNLKDELSSNIEDIQTVSIDIYNSIAKTLSVYNKQYKQNIKLSNKYYMSFVEYFSKFYKLKNSDIEGKLSMFTKLIEKIEHIYDLGKDIKNEYYQWVKNYEQHTIKIQLFLKEIESENGRLSKVSQQIKKEDNTVSLIKKQITKLQDELENDCKKPLDLIDEAIDQIENLTDDCIKDLNFISKPSENEKIVIQTLCIVLNIEPNENETLWNAGKRNICEKELIDKIKYFETDTVTQTVIHYIDIMIYSKKFDLDDLLENSVAVGAYASWILAIRSYCHLFHIILPKKKKITIWEQKLEMKNKQINELREYENKQNNQLKDEKNKYDLLIKEKEKILEKLKNKEENYMSSRKIIKALTFIEQNIRNKILKLRENKEMLIGDCLCASFIITYTGRFPRNIKNKIIKPMLNILSSNEISFSTKHFSLTKFTKGSRWIDIPANTEIPESLSFLDNLLQVKLNDNWCIISDKHLVFHKYYCMFDEKEKVDICSIKDIELNRKLIFALEKGHTFILLLHEKTTGDLPFFIRKLIKSKYFHSEKYKNKHNFSFSGITENVIISPDFRLHLLITKPIEMVDPKFLKFLEPIYIDVPEELITNILVNNYFNKFDPGFNKNRKENTKNISKIFDLINKNIQEMYEIINTLEKKDLYIGQNYEKLNKKNEEFIELNQKYENELKNKEEFNIKLKWITNLCKHGSWLFQLMSKFSNIDSSYQFNLNNYLELVVTTFTECPVNDEETLQEIRKRITKASYDIMSLVLKYHDRIVFAFIISLTNVFYNKVEEYSISEKLWNYFLNKNENTFYQINENVKKERSDKVIVRPNSIYSDGTDLDLIAAKYDEIKRNIPWITEEKWNLLLNLSKLDQFSKVPFDILKSLNVMNNNSRNDMISWDSILNYDISSIKLPQRIDNSLKAFEKILLSYYIRPHSLSQSIERYIEAILGEEYTDIDQNIFEIAYNTSTHHRPIIIYINFDENNADYYIRSFSYKKGMTNKIKYIVFNNNLDEVNNTLDEGMAMGYWVIFTNCENYTEWFKEFEEKFTMFKCNNNCRINPYFRLWIIFNNNSEKQLPYNYVQNCVKIINNNTDDFRFQFNEAVSLIDNIFSPANIASLNTYQIILYKLCLFYTIITLSIDSGSIILNNNLLFKMKDLRVAGQQLNEIFSSFIKNSGSIKTVQNFVKGMIFYKNFQIQTSYIEDVEILSSYFDDIMNIPWKTQNSNSKQSFFTVKINPIISNIMNQDLQNAFESLQNHDIDKVHKIILSMNKKKNLSSCFGIGNYLKKEKNKNNSMNIMKTIKKLYIEDINEPCEFLWTSYDKIKSILTYYLDLLNKKLMNTIFNSEKYSLEDLEKNLKITRYLDHVLLDNVKHYFNLLQIVKEYFNRWLDSDYIFNPKYNDFANNIINNILPYEFKIENIGYPTQLNLNSWIDDFISRMSFIQSWYEREAYQNPLIAYDLSKIYNPGLFIIAILQDYARQTHSSYENVKFDIMLINVDQIKPPDRGIYIKGLKLVGANWDYSRGILTDNLPHESVNLIPCIWLQPHIKFNNHDFVEIEPSNTTSQFQRYRCPVYLFITKNGYTNEFNYSSLYITTLELSIDNSTTYWSEKNVCMICEYAEDEEEFNILKLADKNN</sequence>
<reference evidence="11 12" key="2">
    <citation type="submission" date="2016-08" db="EMBL/GenBank/DDBJ databases">
        <title>Pervasive Adenine N6-methylation of Active Genes in Fungi.</title>
        <authorList>
            <consortium name="DOE Joint Genome Institute"/>
            <person name="Mondo S.J."/>
            <person name="Dannebaum R.O."/>
            <person name="Kuo R.C."/>
            <person name="Labutti K."/>
            <person name="Haridas S."/>
            <person name="Kuo A."/>
            <person name="Salamov A."/>
            <person name="Ahrendt S.R."/>
            <person name="Lipzen A."/>
            <person name="Sullivan W."/>
            <person name="Andreopoulos W.B."/>
            <person name="Clum A."/>
            <person name="Lindquist E."/>
            <person name="Daum C."/>
            <person name="Ramamoorthy G.K."/>
            <person name="Gryganskyi A."/>
            <person name="Culley D."/>
            <person name="Magnuson J.K."/>
            <person name="James T.Y."/>
            <person name="O'Malley M.A."/>
            <person name="Stajich J.E."/>
            <person name="Spatafora J.W."/>
            <person name="Visel A."/>
            <person name="Grigoriev I.V."/>
        </authorList>
    </citation>
    <scope>NUCLEOTIDE SEQUENCE [LARGE SCALE GENOMIC DNA]</scope>
    <source>
        <strain evidence="12">finn</strain>
    </source>
</reference>
<dbReference type="InterPro" id="IPR026983">
    <property type="entry name" value="DHC"/>
</dbReference>
<evidence type="ECO:0000313" key="11">
    <source>
        <dbReference type="EMBL" id="ORX45145.1"/>
    </source>
</evidence>
<dbReference type="InterPro" id="IPR043160">
    <property type="entry name" value="Dynein_C_barrel"/>
</dbReference>
<dbReference type="Pfam" id="PF08393">
    <property type="entry name" value="DHC_N2"/>
    <property type="match status" value="1"/>
</dbReference>
<evidence type="ECO:0000259" key="4">
    <source>
        <dbReference type="Pfam" id="PF03028"/>
    </source>
</evidence>
<feature type="domain" description="Dynein heavy chain linker" evidence="5">
    <location>
        <begin position="1086"/>
        <end position="1438"/>
    </location>
</feature>
<dbReference type="GO" id="GO:0030286">
    <property type="term" value="C:dynein complex"/>
    <property type="evidence" value="ECO:0007669"/>
    <property type="project" value="InterPro"/>
</dbReference>
<dbReference type="InterPro" id="IPR013602">
    <property type="entry name" value="Dynein_heavy_linker"/>
</dbReference>
<dbReference type="Proteomes" id="UP000193719">
    <property type="component" value="Unassembled WGS sequence"/>
</dbReference>
<dbReference type="GO" id="GO:0045505">
    <property type="term" value="F:dynein intermediate chain binding"/>
    <property type="evidence" value="ECO:0007669"/>
    <property type="project" value="InterPro"/>
</dbReference>
<dbReference type="Gene3D" id="1.20.920.30">
    <property type="match status" value="1"/>
</dbReference>
<dbReference type="GO" id="GO:0008569">
    <property type="term" value="F:minus-end-directed microtubule motor activity"/>
    <property type="evidence" value="ECO:0007669"/>
    <property type="project" value="InterPro"/>
</dbReference>
<dbReference type="Gene3D" id="3.20.180.20">
    <property type="entry name" value="Dynein heavy chain, N-terminal domain 2"/>
    <property type="match status" value="1"/>
</dbReference>
<feature type="domain" description="Dynein heavy chain coiled coil stalk" evidence="7">
    <location>
        <begin position="3226"/>
        <end position="3515"/>
    </location>
</feature>
<dbReference type="STRING" id="1754191.A0A1Y1V1D4"/>
<dbReference type="OrthoDB" id="2109408at2759"/>
<protein>
    <recommendedName>
        <fullName evidence="13">Dynein heavy chain</fullName>
    </recommendedName>
</protein>
<dbReference type="Gene3D" id="1.10.287.2620">
    <property type="match status" value="1"/>
</dbReference>
<feature type="domain" description="Dynein heavy chain region D6 P-loop" evidence="4">
    <location>
        <begin position="4072"/>
        <end position="4185"/>
    </location>
</feature>
<dbReference type="Pfam" id="PF17852">
    <property type="entry name" value="Dynein_AAA_lid"/>
    <property type="match status" value="1"/>
</dbReference>
<comment type="similarity">
    <text evidence="1">Belongs to the dynein heavy chain family.</text>
</comment>
<evidence type="ECO:0000256" key="3">
    <source>
        <dbReference type="SAM" id="Coils"/>
    </source>
</evidence>
<dbReference type="Gene3D" id="1.10.472.130">
    <property type="match status" value="1"/>
</dbReference>
<dbReference type="InterPro" id="IPR004273">
    <property type="entry name" value="Dynein_heavy_D6_P-loop"/>
</dbReference>
<keyword evidence="3" id="KW-0175">Coiled coil</keyword>
<dbReference type="Pfam" id="PF03028">
    <property type="entry name" value="Dynein_heavy"/>
    <property type="match status" value="1"/>
</dbReference>
<dbReference type="GO" id="GO:0007018">
    <property type="term" value="P:microtubule-based movement"/>
    <property type="evidence" value="ECO:0007669"/>
    <property type="project" value="InterPro"/>
</dbReference>
<organism evidence="11 12">
    <name type="scientific">Piromyces finnis</name>
    <dbReference type="NCBI Taxonomy" id="1754191"/>
    <lineage>
        <taxon>Eukaryota</taxon>
        <taxon>Fungi</taxon>
        <taxon>Fungi incertae sedis</taxon>
        <taxon>Chytridiomycota</taxon>
        <taxon>Chytridiomycota incertae sedis</taxon>
        <taxon>Neocallimastigomycetes</taxon>
        <taxon>Neocallimastigales</taxon>
        <taxon>Neocallimastigaceae</taxon>
        <taxon>Piromyces</taxon>
    </lineage>
</organism>
<dbReference type="InterPro" id="IPR024743">
    <property type="entry name" value="Dynein_HC_stalk"/>
</dbReference>
<dbReference type="InterPro" id="IPR041228">
    <property type="entry name" value="Dynein_C"/>
</dbReference>
<feature type="domain" description="Dynein heavy chain hydrolytic ATP-binding dynein motor region" evidence="6">
    <location>
        <begin position="1805"/>
        <end position="2134"/>
    </location>
</feature>
<feature type="domain" description="Dynein heavy chain 3 AAA+ lid" evidence="9">
    <location>
        <begin position="2765"/>
        <end position="2839"/>
    </location>
</feature>
<gene>
    <name evidence="11" type="ORF">BCR36DRAFT_414609</name>
</gene>
<comment type="subunit">
    <text evidence="2">Consists of at least two heavy chains and a number of intermediate and light chains.</text>
</comment>
<dbReference type="Gene3D" id="1.10.8.1220">
    <property type="match status" value="1"/>
</dbReference>
<evidence type="ECO:0000313" key="12">
    <source>
        <dbReference type="Proteomes" id="UP000193719"/>
    </source>
</evidence>
<name>A0A1Y1V1D4_9FUNG</name>
<dbReference type="Gene3D" id="1.20.58.1120">
    <property type="match status" value="1"/>
</dbReference>
<dbReference type="Pfam" id="PF12777">
    <property type="entry name" value="MT"/>
    <property type="match status" value="1"/>
</dbReference>
<dbReference type="PANTHER" id="PTHR45703">
    <property type="entry name" value="DYNEIN HEAVY CHAIN"/>
    <property type="match status" value="1"/>
</dbReference>
<dbReference type="GO" id="GO:0005524">
    <property type="term" value="F:ATP binding"/>
    <property type="evidence" value="ECO:0007669"/>
    <property type="project" value="InterPro"/>
</dbReference>
<evidence type="ECO:0000256" key="2">
    <source>
        <dbReference type="ARBA" id="ARBA00011655"/>
    </source>
</evidence>
<dbReference type="Pfam" id="PF12775">
    <property type="entry name" value="AAA_7"/>
    <property type="match status" value="1"/>
</dbReference>
<feature type="coiled-coil region" evidence="3">
    <location>
        <begin position="3222"/>
        <end position="3259"/>
    </location>
</feature>
<evidence type="ECO:0008006" key="13">
    <source>
        <dbReference type="Google" id="ProtNLM"/>
    </source>
</evidence>